<sequence>MNSHSQKPVTEQVNRTSATDGRIGVELDSRGRNSITVDHSQPITIDVDLSYVWTFSGKLKLLAIVLNLLCLVSVEIMRPKYRTEFVVNISALGFVISLTLMMLCVFRIVDRDYLSLSTVLQLVYSFVWAILHLTSIGILIIAYYKGQKYEITSEVAFVWIFTALMCFLSAIVYALDCRVKTYFVDEV</sequence>
<evidence type="ECO:0000313" key="3">
    <source>
        <dbReference type="Proteomes" id="UP001201812"/>
    </source>
</evidence>
<reference evidence="2" key="1">
    <citation type="submission" date="2022-01" db="EMBL/GenBank/DDBJ databases">
        <title>Genome Sequence Resource for Two Populations of Ditylenchus destructor, the Migratory Endoparasitic Phytonematode.</title>
        <authorList>
            <person name="Zhang H."/>
            <person name="Lin R."/>
            <person name="Xie B."/>
        </authorList>
    </citation>
    <scope>NUCLEOTIDE SEQUENCE</scope>
    <source>
        <strain evidence="2">BazhouSP</strain>
    </source>
</reference>
<feature type="transmembrane region" description="Helical" evidence="1">
    <location>
        <begin position="89"/>
        <end position="109"/>
    </location>
</feature>
<organism evidence="2 3">
    <name type="scientific">Ditylenchus destructor</name>
    <dbReference type="NCBI Taxonomy" id="166010"/>
    <lineage>
        <taxon>Eukaryota</taxon>
        <taxon>Metazoa</taxon>
        <taxon>Ecdysozoa</taxon>
        <taxon>Nematoda</taxon>
        <taxon>Chromadorea</taxon>
        <taxon>Rhabditida</taxon>
        <taxon>Tylenchina</taxon>
        <taxon>Tylenchomorpha</taxon>
        <taxon>Sphaerularioidea</taxon>
        <taxon>Anguinidae</taxon>
        <taxon>Anguininae</taxon>
        <taxon>Ditylenchus</taxon>
    </lineage>
</organism>
<keyword evidence="1" id="KW-1133">Transmembrane helix</keyword>
<dbReference type="EMBL" id="JAKKPZ010000029">
    <property type="protein sequence ID" value="KAI1709705.1"/>
    <property type="molecule type" value="Genomic_DNA"/>
</dbReference>
<keyword evidence="1" id="KW-0472">Membrane</keyword>
<dbReference type="GO" id="GO:0016020">
    <property type="term" value="C:membrane"/>
    <property type="evidence" value="ECO:0007669"/>
    <property type="project" value="TreeGrafter"/>
</dbReference>
<accession>A0AAD4N2T1</accession>
<protein>
    <submittedName>
        <fullName evidence="2">Synaptophysin/synaptoporin family protein</fullName>
    </submittedName>
</protein>
<feature type="transmembrane region" description="Helical" evidence="1">
    <location>
        <begin position="59"/>
        <end position="77"/>
    </location>
</feature>
<dbReference type="PANTHER" id="PTHR22776">
    <property type="entry name" value="MARVEL-CONTAINING POTENTIAL LIPID RAFT-ASSOCIATED PROTEIN"/>
    <property type="match status" value="1"/>
</dbReference>
<feature type="transmembrane region" description="Helical" evidence="1">
    <location>
        <begin position="121"/>
        <end position="144"/>
    </location>
</feature>
<evidence type="ECO:0000313" key="2">
    <source>
        <dbReference type="EMBL" id="KAI1709705.1"/>
    </source>
</evidence>
<name>A0AAD4N2T1_9BILA</name>
<proteinExistence type="predicted"/>
<dbReference type="InterPro" id="IPR050578">
    <property type="entry name" value="MARVEL-CKLF_proteins"/>
</dbReference>
<comment type="caution">
    <text evidence="2">The sequence shown here is derived from an EMBL/GenBank/DDBJ whole genome shotgun (WGS) entry which is preliminary data.</text>
</comment>
<evidence type="ECO:0000256" key="1">
    <source>
        <dbReference type="SAM" id="Phobius"/>
    </source>
</evidence>
<feature type="transmembrane region" description="Helical" evidence="1">
    <location>
        <begin position="156"/>
        <end position="175"/>
    </location>
</feature>
<keyword evidence="1" id="KW-0812">Transmembrane</keyword>
<gene>
    <name evidence="2" type="ORF">DdX_11096</name>
</gene>
<dbReference type="Proteomes" id="UP001201812">
    <property type="component" value="Unassembled WGS sequence"/>
</dbReference>
<keyword evidence="3" id="KW-1185">Reference proteome</keyword>
<dbReference type="AlphaFoldDB" id="A0AAD4N2T1"/>
<dbReference type="PANTHER" id="PTHR22776:SF49">
    <property type="entry name" value="MARVEL DOMAIN-CONTAINING PROTEIN"/>
    <property type="match status" value="1"/>
</dbReference>